<proteinExistence type="predicted"/>
<dbReference type="PANTHER" id="PTHR40051:SF1">
    <property type="entry name" value="YOLD-LIKE FAMILY PROTEIN"/>
    <property type="match status" value="1"/>
</dbReference>
<gene>
    <name evidence="1" type="ORF">M3202_21850</name>
</gene>
<keyword evidence="2" id="KW-1185">Reference proteome</keyword>
<name>A0A9X2DUJ6_9BACI</name>
<protein>
    <submittedName>
        <fullName evidence="1">YolD-like family protein</fullName>
    </submittedName>
</protein>
<accession>A0A9X2DUJ6</accession>
<comment type="caution">
    <text evidence="1">The sequence shown here is derived from an EMBL/GenBank/DDBJ whole genome shotgun (WGS) entry which is preliminary data.</text>
</comment>
<dbReference type="Proteomes" id="UP001139179">
    <property type="component" value="Unassembled WGS sequence"/>
</dbReference>
<dbReference type="RefSeq" id="WP_251225332.1">
    <property type="nucleotide sequence ID" value="NZ_JAMBOL010000054.1"/>
</dbReference>
<dbReference type="InterPro" id="IPR014962">
    <property type="entry name" value="YolD"/>
</dbReference>
<dbReference type="PANTHER" id="PTHR40051">
    <property type="entry name" value="IG HYPOTHETICAL 15966"/>
    <property type="match status" value="1"/>
</dbReference>
<organism evidence="1 2">
    <name type="scientific">Halalkalibacter oceani</name>
    <dbReference type="NCBI Taxonomy" id="1653776"/>
    <lineage>
        <taxon>Bacteria</taxon>
        <taxon>Bacillati</taxon>
        <taxon>Bacillota</taxon>
        <taxon>Bacilli</taxon>
        <taxon>Bacillales</taxon>
        <taxon>Bacillaceae</taxon>
        <taxon>Halalkalibacter</taxon>
    </lineage>
</organism>
<dbReference type="Pfam" id="PF08863">
    <property type="entry name" value="YolD"/>
    <property type="match status" value="1"/>
</dbReference>
<dbReference type="AlphaFoldDB" id="A0A9X2DUJ6"/>
<sequence>MSEYLKRKNLLWEGSRFVLPEQKAAYLEHQANQNKLPPPLLDDQALMEIGMIVMDALQRKQEVTVVYWDDGAYKEINGVVDLVDHQLQHFKISTGSDYEYIHIKYLKTVERV</sequence>
<reference evidence="1" key="1">
    <citation type="submission" date="2022-05" db="EMBL/GenBank/DDBJ databases">
        <title>Comparative Genomics of Spacecraft Associated Microbes.</title>
        <authorList>
            <person name="Tran M.T."/>
            <person name="Wright A."/>
            <person name="Seuylemezian A."/>
            <person name="Eisen J."/>
            <person name="Coil D."/>
        </authorList>
    </citation>
    <scope>NUCLEOTIDE SEQUENCE</scope>
    <source>
        <strain evidence="1">214.1.1</strain>
    </source>
</reference>
<evidence type="ECO:0000313" key="1">
    <source>
        <dbReference type="EMBL" id="MCM3716687.1"/>
    </source>
</evidence>
<evidence type="ECO:0000313" key="2">
    <source>
        <dbReference type="Proteomes" id="UP001139179"/>
    </source>
</evidence>
<dbReference type="EMBL" id="JAMBOL010000054">
    <property type="protein sequence ID" value="MCM3716687.1"/>
    <property type="molecule type" value="Genomic_DNA"/>
</dbReference>